<proteinExistence type="predicted"/>
<dbReference type="Proteomes" id="UP000789759">
    <property type="component" value="Unassembled WGS sequence"/>
</dbReference>
<sequence length="61" mass="7346">MSFKYEGISNFENNLYKNVVSNRNIINNKNVTNNEDSNYTENEKDNTTEFLPIIFYFTFYE</sequence>
<name>A0A9N9PJ31_9GLOM</name>
<protein>
    <submittedName>
        <fullName evidence="1">8422_t:CDS:1</fullName>
    </submittedName>
</protein>
<dbReference type="EMBL" id="CAJVQA010055099">
    <property type="protein sequence ID" value="CAG8824964.1"/>
    <property type="molecule type" value="Genomic_DNA"/>
</dbReference>
<comment type="caution">
    <text evidence="1">The sequence shown here is derived from an EMBL/GenBank/DDBJ whole genome shotgun (WGS) entry which is preliminary data.</text>
</comment>
<evidence type="ECO:0000313" key="2">
    <source>
        <dbReference type="Proteomes" id="UP000789759"/>
    </source>
</evidence>
<dbReference type="AlphaFoldDB" id="A0A9N9PJ31"/>
<reference evidence="1" key="1">
    <citation type="submission" date="2021-06" db="EMBL/GenBank/DDBJ databases">
        <authorList>
            <person name="Kallberg Y."/>
            <person name="Tangrot J."/>
            <person name="Rosling A."/>
        </authorList>
    </citation>
    <scope>NUCLEOTIDE SEQUENCE</scope>
    <source>
        <strain evidence="1">FL966</strain>
    </source>
</reference>
<keyword evidence="2" id="KW-1185">Reference proteome</keyword>
<gene>
    <name evidence="1" type="ORF">CPELLU_LOCUS20049</name>
</gene>
<evidence type="ECO:0000313" key="1">
    <source>
        <dbReference type="EMBL" id="CAG8824964.1"/>
    </source>
</evidence>
<feature type="non-terminal residue" evidence="1">
    <location>
        <position position="61"/>
    </location>
</feature>
<accession>A0A9N9PJ31</accession>
<organism evidence="1 2">
    <name type="scientific">Cetraspora pellucida</name>
    <dbReference type="NCBI Taxonomy" id="1433469"/>
    <lineage>
        <taxon>Eukaryota</taxon>
        <taxon>Fungi</taxon>
        <taxon>Fungi incertae sedis</taxon>
        <taxon>Mucoromycota</taxon>
        <taxon>Glomeromycotina</taxon>
        <taxon>Glomeromycetes</taxon>
        <taxon>Diversisporales</taxon>
        <taxon>Gigasporaceae</taxon>
        <taxon>Cetraspora</taxon>
    </lineage>
</organism>